<dbReference type="RefSeq" id="WP_323280561.1">
    <property type="nucleotide sequence ID" value="NZ_JAYGGQ010000016.1"/>
</dbReference>
<feature type="signal peptide" evidence="3">
    <location>
        <begin position="1"/>
        <end position="35"/>
    </location>
</feature>
<feature type="compositionally biased region" description="Low complexity" evidence="1">
    <location>
        <begin position="125"/>
        <end position="148"/>
    </location>
</feature>
<comment type="caution">
    <text evidence="4">The sequence shown here is derived from an EMBL/GenBank/DDBJ whole genome shotgun (WGS) entry which is preliminary data.</text>
</comment>
<keyword evidence="2" id="KW-1133">Transmembrane helix</keyword>
<feature type="transmembrane region" description="Helical" evidence="2">
    <location>
        <begin position="291"/>
        <end position="308"/>
    </location>
</feature>
<dbReference type="Proteomes" id="UP001304769">
    <property type="component" value="Unassembled WGS sequence"/>
</dbReference>
<feature type="chain" id="PRO_5046119096" description="Gram-positive cocci surface proteins LPxTG domain-containing protein" evidence="3">
    <location>
        <begin position="36"/>
        <end position="317"/>
    </location>
</feature>
<feature type="compositionally biased region" description="Pro residues" evidence="1">
    <location>
        <begin position="171"/>
        <end position="187"/>
    </location>
</feature>
<protein>
    <recommendedName>
        <fullName evidence="6">Gram-positive cocci surface proteins LPxTG domain-containing protein</fullName>
    </recommendedName>
</protein>
<feature type="compositionally biased region" description="Pro residues" evidence="1">
    <location>
        <begin position="149"/>
        <end position="163"/>
    </location>
</feature>
<evidence type="ECO:0000313" key="4">
    <source>
        <dbReference type="EMBL" id="MEA5456663.1"/>
    </source>
</evidence>
<feature type="region of interest" description="Disordered" evidence="1">
    <location>
        <begin position="113"/>
        <end position="249"/>
    </location>
</feature>
<reference evidence="4 5" key="1">
    <citation type="submission" date="2023-12" db="EMBL/GenBank/DDBJ databases">
        <title>Sinomonas terricola sp. nov, isolated from litchi orchard soil in Guangdong, PR China.</title>
        <authorList>
            <person name="Jiaxin W."/>
            <person name="Yang Z."/>
            <person name="Honghui Z."/>
        </authorList>
    </citation>
    <scope>NUCLEOTIDE SEQUENCE [LARGE SCALE GENOMIC DNA]</scope>
    <source>
        <strain evidence="4 5">JGH33</strain>
    </source>
</reference>
<evidence type="ECO:0000256" key="2">
    <source>
        <dbReference type="SAM" id="Phobius"/>
    </source>
</evidence>
<organism evidence="4 5">
    <name type="scientific">Sinomonas terricola</name>
    <dbReference type="NCBI Taxonomy" id="3110330"/>
    <lineage>
        <taxon>Bacteria</taxon>
        <taxon>Bacillati</taxon>
        <taxon>Actinomycetota</taxon>
        <taxon>Actinomycetes</taxon>
        <taxon>Micrococcales</taxon>
        <taxon>Micrococcaceae</taxon>
        <taxon>Sinomonas</taxon>
    </lineage>
</organism>
<gene>
    <name evidence="4" type="ORF">SPF06_18220</name>
</gene>
<keyword evidence="5" id="KW-1185">Reference proteome</keyword>
<keyword evidence="2" id="KW-0472">Membrane</keyword>
<feature type="compositionally biased region" description="Low complexity" evidence="1">
    <location>
        <begin position="202"/>
        <end position="249"/>
    </location>
</feature>
<keyword evidence="3" id="KW-0732">Signal</keyword>
<sequence>MKPMSLLSTKYASGLFVAGAVALMGAGIATSPAFAAPGAADANSIPVCHLTGSAAHTYVLITPSKESVASSRTLYSNDVYPPFTYTEKNGTVIDVPGQNWDAAGQALYANGCAAPQGSPSPSPTATPVTNPTSSAPASVPAPSDSAPSDPAPSAPPSSAPAPSDPASVPVPSDPAPPSNAPSDPPSSPAASSAAPTEAAQLPDPSSPSSDPGKSPTAAAPAVLPGAGAPSSTDSPSAADPAPSSAAGAAAASTTAAQQVQVQQAAGGEGLVSLRAQTAAGVQAPDFTVSNLFFASGALLLLGAFGPGIRNRRRGRHV</sequence>
<proteinExistence type="predicted"/>
<name>A0ABU5TAG1_9MICC</name>
<evidence type="ECO:0000256" key="1">
    <source>
        <dbReference type="SAM" id="MobiDB-lite"/>
    </source>
</evidence>
<keyword evidence="2" id="KW-0812">Transmembrane</keyword>
<evidence type="ECO:0000256" key="3">
    <source>
        <dbReference type="SAM" id="SignalP"/>
    </source>
</evidence>
<dbReference type="EMBL" id="JAYGGQ010000016">
    <property type="protein sequence ID" value="MEA5456663.1"/>
    <property type="molecule type" value="Genomic_DNA"/>
</dbReference>
<accession>A0ABU5TAG1</accession>
<evidence type="ECO:0008006" key="6">
    <source>
        <dbReference type="Google" id="ProtNLM"/>
    </source>
</evidence>
<evidence type="ECO:0000313" key="5">
    <source>
        <dbReference type="Proteomes" id="UP001304769"/>
    </source>
</evidence>